<comment type="caution">
    <text evidence="2">The sequence shown here is derived from an EMBL/GenBank/DDBJ whole genome shotgun (WGS) entry which is preliminary data.</text>
</comment>
<evidence type="ECO:0000256" key="1">
    <source>
        <dbReference type="SAM" id="MobiDB-lite"/>
    </source>
</evidence>
<protein>
    <submittedName>
        <fullName evidence="2">Uncharacterized protein</fullName>
    </submittedName>
</protein>
<evidence type="ECO:0000313" key="3">
    <source>
        <dbReference type="Proteomes" id="UP000293781"/>
    </source>
</evidence>
<organism evidence="2 3">
    <name type="scientific">Micromonospora violae</name>
    <dbReference type="NCBI Taxonomy" id="1278207"/>
    <lineage>
        <taxon>Bacteria</taxon>
        <taxon>Bacillati</taxon>
        <taxon>Actinomycetota</taxon>
        <taxon>Actinomycetes</taxon>
        <taxon>Micromonosporales</taxon>
        <taxon>Micromonosporaceae</taxon>
        <taxon>Micromonospora</taxon>
    </lineage>
</organism>
<reference evidence="2 3" key="1">
    <citation type="submission" date="2019-02" db="EMBL/GenBank/DDBJ databases">
        <title>Sequencing the genomes of 1000 actinobacteria strains.</title>
        <authorList>
            <person name="Klenk H.-P."/>
        </authorList>
    </citation>
    <scope>NUCLEOTIDE SEQUENCE [LARGE SCALE GENOMIC DNA]</scope>
    <source>
        <strain evidence="2 3">DSM 45888</strain>
    </source>
</reference>
<dbReference type="Proteomes" id="UP000293781">
    <property type="component" value="Unassembled WGS sequence"/>
</dbReference>
<proteinExistence type="predicted"/>
<dbReference type="EMBL" id="SHKK01000001">
    <property type="protein sequence ID" value="RZT77314.1"/>
    <property type="molecule type" value="Genomic_DNA"/>
</dbReference>
<name>A0A4Q7U9Q1_9ACTN</name>
<accession>A0A4Q7U9Q1</accession>
<sequence length="204" mass="21870">MTVPCAMIEGRNLKEACDADGVVRVASGETSRSVTARIGEVFDIGRAVSDIEALRTAELPTDGVPVSEGDPATGEWTGTSGPGFRIVPLWESDALTGVYGVEWNQAEEAAAANLALVVRELDRRWGAHREVSMHVPLFRNQAGEPMPALFQSLCDLDCYGTLTVWGPTATEGRWVAVSVNQCDGDAPMIMTAVISQRPIVELPD</sequence>
<keyword evidence="3" id="KW-1185">Reference proteome</keyword>
<feature type="region of interest" description="Disordered" evidence="1">
    <location>
        <begin position="60"/>
        <end position="80"/>
    </location>
</feature>
<evidence type="ECO:0000313" key="2">
    <source>
        <dbReference type="EMBL" id="RZT77314.1"/>
    </source>
</evidence>
<dbReference type="AlphaFoldDB" id="A0A4Q7U9Q1"/>
<gene>
    <name evidence="2" type="ORF">EV382_0463</name>
</gene>
<dbReference type="RefSeq" id="WP_208758293.1">
    <property type="nucleotide sequence ID" value="NZ_SHKK01000001.1"/>
</dbReference>